<dbReference type="Proteomes" id="UP000235786">
    <property type="component" value="Unassembled WGS sequence"/>
</dbReference>
<accession>A0A2J6QR67</accession>
<name>A0A2J6QR67_HYAVF</name>
<keyword evidence="1" id="KW-0812">Transmembrane</keyword>
<keyword evidence="4" id="KW-1185">Reference proteome</keyword>
<dbReference type="PANTHER" id="PTHR43111">
    <property type="entry name" value="ALDEHYDE DEHYDROGENASE B-RELATED"/>
    <property type="match status" value="1"/>
</dbReference>
<dbReference type="InterPro" id="IPR016162">
    <property type="entry name" value="Ald_DH_N"/>
</dbReference>
<evidence type="ECO:0000313" key="4">
    <source>
        <dbReference type="Proteomes" id="UP000235786"/>
    </source>
</evidence>
<dbReference type="OrthoDB" id="5596991at2759"/>
<dbReference type="InterPro" id="IPR016161">
    <property type="entry name" value="Ald_DH/histidinol_DH"/>
</dbReference>
<dbReference type="Pfam" id="PF00171">
    <property type="entry name" value="Aldedh"/>
    <property type="match status" value="1"/>
</dbReference>
<reference evidence="3 4" key="1">
    <citation type="submission" date="2016-04" db="EMBL/GenBank/DDBJ databases">
        <title>A degradative enzymes factory behind the ericoid mycorrhizal symbiosis.</title>
        <authorList>
            <consortium name="DOE Joint Genome Institute"/>
            <person name="Martino E."/>
            <person name="Morin E."/>
            <person name="Grelet G."/>
            <person name="Kuo A."/>
            <person name="Kohler A."/>
            <person name="Daghino S."/>
            <person name="Barry K."/>
            <person name="Choi C."/>
            <person name="Cichocki N."/>
            <person name="Clum A."/>
            <person name="Copeland A."/>
            <person name="Hainaut M."/>
            <person name="Haridas S."/>
            <person name="Labutti K."/>
            <person name="Lindquist E."/>
            <person name="Lipzen A."/>
            <person name="Khouja H.-R."/>
            <person name="Murat C."/>
            <person name="Ohm R."/>
            <person name="Olson A."/>
            <person name="Spatafora J."/>
            <person name="Veneault-Fourrey C."/>
            <person name="Henrissat B."/>
            <person name="Grigoriev I."/>
            <person name="Martin F."/>
            <person name="Perotto S."/>
        </authorList>
    </citation>
    <scope>NUCLEOTIDE SEQUENCE [LARGE SCALE GENOMIC DNA]</scope>
    <source>
        <strain evidence="3 4">F</strain>
    </source>
</reference>
<dbReference type="EMBL" id="KZ613998">
    <property type="protein sequence ID" value="PMD28757.1"/>
    <property type="molecule type" value="Genomic_DNA"/>
</dbReference>
<evidence type="ECO:0000259" key="2">
    <source>
        <dbReference type="Pfam" id="PF00171"/>
    </source>
</evidence>
<dbReference type="GO" id="GO:0016620">
    <property type="term" value="F:oxidoreductase activity, acting on the aldehyde or oxo group of donors, NAD or NADP as acceptor"/>
    <property type="evidence" value="ECO:0007669"/>
    <property type="project" value="InterPro"/>
</dbReference>
<dbReference type="Gene3D" id="3.40.309.10">
    <property type="entry name" value="Aldehyde Dehydrogenase, Chain A, domain 2"/>
    <property type="match status" value="1"/>
</dbReference>
<organism evidence="3 4">
    <name type="scientific">Hyaloscypha variabilis (strain UAMH 11265 / GT02V1 / F)</name>
    <name type="common">Meliniomyces variabilis</name>
    <dbReference type="NCBI Taxonomy" id="1149755"/>
    <lineage>
        <taxon>Eukaryota</taxon>
        <taxon>Fungi</taxon>
        <taxon>Dikarya</taxon>
        <taxon>Ascomycota</taxon>
        <taxon>Pezizomycotina</taxon>
        <taxon>Leotiomycetes</taxon>
        <taxon>Helotiales</taxon>
        <taxon>Hyaloscyphaceae</taxon>
        <taxon>Hyaloscypha</taxon>
        <taxon>Hyaloscypha variabilis</taxon>
    </lineage>
</organism>
<dbReference type="STRING" id="1149755.A0A2J6QR67"/>
<dbReference type="SUPFAM" id="SSF53720">
    <property type="entry name" value="ALDH-like"/>
    <property type="match status" value="1"/>
</dbReference>
<protein>
    <recommendedName>
        <fullName evidence="2">Aldehyde dehydrogenase domain-containing protein</fullName>
    </recommendedName>
</protein>
<evidence type="ECO:0000313" key="3">
    <source>
        <dbReference type="EMBL" id="PMD28757.1"/>
    </source>
</evidence>
<dbReference type="AlphaFoldDB" id="A0A2J6QR67"/>
<feature type="transmembrane region" description="Helical" evidence="1">
    <location>
        <begin position="468"/>
        <end position="490"/>
    </location>
</feature>
<dbReference type="Gene3D" id="3.40.605.10">
    <property type="entry name" value="Aldehyde Dehydrogenase, Chain A, domain 1"/>
    <property type="match status" value="1"/>
</dbReference>
<evidence type="ECO:0000256" key="1">
    <source>
        <dbReference type="SAM" id="Phobius"/>
    </source>
</evidence>
<gene>
    <name evidence="3" type="ORF">L207DRAFT_505067</name>
</gene>
<dbReference type="InterPro" id="IPR016163">
    <property type="entry name" value="Ald_DH_C"/>
</dbReference>
<proteinExistence type="predicted"/>
<feature type="domain" description="Aldehyde dehydrogenase" evidence="2">
    <location>
        <begin position="23"/>
        <end position="303"/>
    </location>
</feature>
<keyword evidence="1" id="KW-0472">Membrane</keyword>
<dbReference type="InterPro" id="IPR015590">
    <property type="entry name" value="Aldehyde_DH_dom"/>
</dbReference>
<sequence length="496" mass="54273">MDESQNVVFTRVQSAAIDGRMKTLRIRQRLFQSLSKNLVQYRDAFLEATQIDDGCSKHEAQITFAASLIELRNHYNALNLKTDLELEYSVAKGKGNEARRVPIDITYIIPDSFAVLFSVLSALSAVIEAGSCAVVELENTVQKIPALLRRCISESLDQDAIGVVSSRASADFLSKCVVVDPAQKLASTEISSSHRILSSPISQNIAVVDRTADVQIAAEEVVASRLAFGGRSRYAVDIVMVNEFHAGELTKAVIQAMERYQATANETETSIRSKSFKSSSRTLDNAAIDKEVRSKKAKVVYGNSETGIVEILDRTSSLLHRKSSARVLMLSQFSSLDDVIDVFSSESQKPSVGALYLFAAPREAKYLSQYIPSQASFVNHIPAQLLVGPTVPQGYPISLAIRYSRAMFEYPSPQITPNARTHLASKILNDPTQAAFLLSVAQKPLKPTGQEPPGAWGFFEQGMILSAFVYLLPIVGVSLFGIGYAGLFGYRKVFSP</sequence>
<keyword evidence="1" id="KW-1133">Transmembrane helix</keyword>
<dbReference type="PANTHER" id="PTHR43111:SF1">
    <property type="entry name" value="ALDEHYDE DEHYDROGENASE B-RELATED"/>
    <property type="match status" value="1"/>
</dbReference>